<organism evidence="3 4">
    <name type="scientific">Sphingopyxis soli</name>
    <dbReference type="NCBI Taxonomy" id="592051"/>
    <lineage>
        <taxon>Bacteria</taxon>
        <taxon>Pseudomonadati</taxon>
        <taxon>Pseudomonadota</taxon>
        <taxon>Alphaproteobacteria</taxon>
        <taxon>Sphingomonadales</taxon>
        <taxon>Sphingomonadaceae</taxon>
        <taxon>Sphingopyxis</taxon>
    </lineage>
</organism>
<gene>
    <name evidence="3" type="ORF">GCM10009115_01060</name>
</gene>
<dbReference type="Pfam" id="PF13579">
    <property type="entry name" value="Glyco_trans_4_4"/>
    <property type="match status" value="1"/>
</dbReference>
<dbReference type="RefSeq" id="WP_215353531.1">
    <property type="nucleotide sequence ID" value="NZ_BAAAFE010000001.1"/>
</dbReference>
<protein>
    <submittedName>
        <fullName evidence="3">Uncharacterized protein</fullName>
    </submittedName>
</protein>
<evidence type="ECO:0000313" key="3">
    <source>
        <dbReference type="EMBL" id="GAA0860848.1"/>
    </source>
</evidence>
<feature type="domain" description="Glycosyltransferase subfamily 4-like N-terminal" evidence="2">
    <location>
        <begin position="33"/>
        <end position="161"/>
    </location>
</feature>
<name>A0ABN1LVI5_9SPHN</name>
<feature type="domain" description="Glycosyl transferase family 1" evidence="1">
    <location>
        <begin position="208"/>
        <end position="360"/>
    </location>
</feature>
<reference evidence="3 4" key="1">
    <citation type="journal article" date="2019" name="Int. J. Syst. Evol. Microbiol.">
        <title>The Global Catalogue of Microorganisms (GCM) 10K type strain sequencing project: providing services to taxonomists for standard genome sequencing and annotation.</title>
        <authorList>
            <consortium name="The Broad Institute Genomics Platform"/>
            <consortium name="The Broad Institute Genome Sequencing Center for Infectious Disease"/>
            <person name="Wu L."/>
            <person name="Ma J."/>
        </authorList>
    </citation>
    <scope>NUCLEOTIDE SEQUENCE [LARGE SCALE GENOMIC DNA]</scope>
    <source>
        <strain evidence="3 4">JCM 15910</strain>
    </source>
</reference>
<evidence type="ECO:0000259" key="1">
    <source>
        <dbReference type="Pfam" id="PF00534"/>
    </source>
</evidence>
<dbReference type="EMBL" id="BAAAFE010000001">
    <property type="protein sequence ID" value="GAA0860848.1"/>
    <property type="molecule type" value="Genomic_DNA"/>
</dbReference>
<accession>A0ABN1LVI5</accession>
<dbReference type="Proteomes" id="UP001500738">
    <property type="component" value="Unassembled WGS sequence"/>
</dbReference>
<dbReference type="InterPro" id="IPR028098">
    <property type="entry name" value="Glyco_trans_4-like_N"/>
</dbReference>
<comment type="caution">
    <text evidence="3">The sequence shown here is derived from an EMBL/GenBank/DDBJ whole genome shotgun (WGS) entry which is preliminary data.</text>
</comment>
<dbReference type="InterPro" id="IPR001296">
    <property type="entry name" value="Glyco_trans_1"/>
</dbReference>
<dbReference type="Gene3D" id="3.40.50.2000">
    <property type="entry name" value="Glycogen Phosphorylase B"/>
    <property type="match status" value="2"/>
</dbReference>
<dbReference type="Pfam" id="PF00534">
    <property type="entry name" value="Glycos_transf_1"/>
    <property type="match status" value="1"/>
</dbReference>
<sequence length="412" mass="44028">MKIFCALGPGNIVADAMREGGIAAGVTGFSFSQQLRRLLVAHGITGVLVTSNADAGSIEQDGLTFRNLPRRGERATGPGFHLSRIWYGVRLAVYARRIGADLAIIDSGSTHYFMLALFKLLGIPVAVNFHNVRWPNGFEPRGTLKRLIRKLDSWFFRHIAAGAMGCSPECGVQARSDGAAHLPYFGWTSQFAASDPHPADPFADPASPFRLLFSGRVERNKGVFDLLAMAQALRDAPGRAVSIDVCGDGGALSELRAEVDRLGLGDCVTLRGRLERRELDAAYHDCHALIVPTRGDFCEGMPLVCAEAVLTGKPVITSRLSNALPVIGECILEAVPENIDSYLAAIRTLAGDSATYARLQSACASASAQFTERSLGYAAAVDRLIASIFSAHVPLPDYDGLYDAAPVANAVA</sequence>
<keyword evidence="4" id="KW-1185">Reference proteome</keyword>
<dbReference type="SUPFAM" id="SSF53756">
    <property type="entry name" value="UDP-Glycosyltransferase/glycogen phosphorylase"/>
    <property type="match status" value="1"/>
</dbReference>
<dbReference type="CDD" id="cd03801">
    <property type="entry name" value="GT4_PimA-like"/>
    <property type="match status" value="1"/>
</dbReference>
<evidence type="ECO:0000259" key="2">
    <source>
        <dbReference type="Pfam" id="PF13579"/>
    </source>
</evidence>
<proteinExistence type="predicted"/>
<dbReference type="PANTHER" id="PTHR12526">
    <property type="entry name" value="GLYCOSYLTRANSFERASE"/>
    <property type="match status" value="1"/>
</dbReference>
<evidence type="ECO:0000313" key="4">
    <source>
        <dbReference type="Proteomes" id="UP001500738"/>
    </source>
</evidence>